<dbReference type="KEGG" id="mga:MGA_0393"/>
<feature type="chain" id="PRO_5004291721" evidence="2">
    <location>
        <begin position="23"/>
        <end position="692"/>
    </location>
</feature>
<dbReference type="OrthoDB" id="9971584at2"/>
<dbReference type="AlphaFoldDB" id="Q7NAN9"/>
<dbReference type="InterPro" id="IPR008692">
    <property type="entry name" value="Hemogglutn_Mycoplasma"/>
</dbReference>
<evidence type="ECO:0000313" key="5">
    <source>
        <dbReference type="Proteomes" id="UP000001418"/>
    </source>
</evidence>
<feature type="region of interest" description="Disordered" evidence="1">
    <location>
        <begin position="382"/>
        <end position="423"/>
    </location>
</feature>
<feature type="domain" description="Haemagglutinin Mycoplasma" evidence="3">
    <location>
        <begin position="255"/>
        <end position="683"/>
    </location>
</feature>
<evidence type="ECO:0000259" key="3">
    <source>
        <dbReference type="Pfam" id="PF05692"/>
    </source>
</evidence>
<reference evidence="4 5" key="1">
    <citation type="journal article" date="2003" name="Microbiology">
        <title>The complete genome sequence of the avian pathogen Mycoplasma gallisepticum strain R(low).</title>
        <authorList>
            <person name="Papazisi L."/>
            <person name="Gorton T.S."/>
            <person name="Kutish G."/>
            <person name="Markham P.F."/>
            <person name="Browning G.F."/>
            <person name="Nguyen D.K."/>
            <person name="Swartzell S."/>
            <person name="Madan A."/>
            <person name="Mahairas G."/>
            <person name="Geary S.J."/>
        </authorList>
    </citation>
    <scope>NUCLEOTIDE SEQUENCE [LARGE SCALE GENOMIC DNA]</scope>
    <source>
        <strain evidence="5">R(low / passage 15 / clone 2)</strain>
    </source>
</reference>
<evidence type="ECO:0000313" key="4">
    <source>
        <dbReference type="EMBL" id="AAP56946.1"/>
    </source>
</evidence>
<gene>
    <name evidence="4" type="primary">vlhA.3.08</name>
    <name evidence="4" type="ORF">MGA_0393</name>
</gene>
<dbReference type="HOGENOM" id="CLU_026702_2_0_14"/>
<accession>Q7NAN9</accession>
<feature type="region of interest" description="Disordered" evidence="1">
    <location>
        <begin position="28"/>
        <end position="85"/>
    </location>
</feature>
<feature type="signal peptide" evidence="2">
    <location>
        <begin position="1"/>
        <end position="22"/>
    </location>
</feature>
<name>Q7NAN9_MYCGA</name>
<keyword evidence="2" id="KW-0732">Signal</keyword>
<dbReference type="PATRIC" id="fig|233150.7.peg.672"/>
<dbReference type="SMR" id="Q7NAN9"/>
<proteinExistence type="predicted"/>
<protein>
    <submittedName>
        <fullName evidence="4">VlhA.3.08 variable lipoprotein family protein</fullName>
    </submittedName>
</protein>
<dbReference type="Proteomes" id="UP000001418">
    <property type="component" value="Chromosome"/>
</dbReference>
<sequence length="692" mass="74767">MKRKNILKFLSLLGMGSFVMLAAASCTTPVNPTPNPKPTPNPEPKPHPMPNPPSGGMNGGDTNPGNGGGMMGDNPNPGNTTPEQQLATARKTLTDLIGTENTNVALYADYAKIQSTLSTAYMTAKTASENTNATLENLRSASTTLQTAIDKAVSDKNDFNNQNADLVSAYTSLKDAVKSETTNLEGLSDANYTAIKDNLTTYYGKAKNILTATLYPESGEIPKVDAVKVVNNFITNANSNIEQWKNNANMLSDSFLKKTLDKEQLTSNAELQQPANYSFVAYNQDITNPTYNFAKRVVWKPQEGRSSTYVPLENQGDLTDVSWIYSLAGNETKYSFTFANYGTTTGYLYFPYKSVKSSDNVALQYKLNGASPVSIDFNNSAISPSQESASDADGSEVATTADDSSAKSQVKAEKASSTSDVSRSAVNSAPSVDEIKVAKIILSELKFGQNTIEFSVPTGQDKVAPMIGNMYISSTDKNDNLVYNDIFSNILDKQDEPTSVTVNLLKGYSLAADHSTYFYQFSSSNGMNESNPTYLVGFIGGRGNRNNLNSSVTADNKVASPSFQTSDRTLTIYVNVPKDGQYYIKGSYLTSDNRNLKFTTTATANNSITFTVKGKNNWSTLGTFNTANNNDIETSGSSSSGQANESKTIKLNKGLNKVVIGSVMINNRYPGAPYIGNLKFTLMSPTIMEAKK</sequence>
<evidence type="ECO:0000256" key="2">
    <source>
        <dbReference type="SAM" id="SignalP"/>
    </source>
</evidence>
<dbReference type="Pfam" id="PF07554">
    <property type="entry name" value="FIVAR"/>
    <property type="match status" value="2"/>
</dbReference>
<keyword evidence="5" id="KW-1185">Reference proteome</keyword>
<keyword evidence="4" id="KW-0449">Lipoprotein</keyword>
<organism evidence="4 5">
    <name type="scientific">Mycoplasmoides gallisepticum (strain R(low / passage 15 / clone 2))</name>
    <name type="common">Mycoplasma gallisepticum</name>
    <dbReference type="NCBI Taxonomy" id="710127"/>
    <lineage>
        <taxon>Bacteria</taxon>
        <taxon>Bacillati</taxon>
        <taxon>Mycoplasmatota</taxon>
        <taxon>Mycoplasmoidales</taxon>
        <taxon>Mycoplasmoidaceae</taxon>
        <taxon>Mycoplasmoides</taxon>
    </lineage>
</organism>
<dbReference type="Pfam" id="PF05692">
    <property type="entry name" value="Myco_haema"/>
    <property type="match status" value="1"/>
</dbReference>
<feature type="compositionally biased region" description="Pro residues" evidence="1">
    <location>
        <begin position="31"/>
        <end position="53"/>
    </location>
</feature>
<feature type="compositionally biased region" description="Polar residues" evidence="1">
    <location>
        <begin position="397"/>
        <end position="408"/>
    </location>
</feature>
<dbReference type="Gene3D" id="2.60.120.260">
    <property type="entry name" value="Galactose-binding domain-like"/>
    <property type="match status" value="1"/>
</dbReference>
<dbReference type="EMBL" id="AE015450">
    <property type="protein sequence ID" value="AAP56946.1"/>
    <property type="molecule type" value="Genomic_DNA"/>
</dbReference>
<evidence type="ECO:0000256" key="1">
    <source>
        <dbReference type="SAM" id="MobiDB-lite"/>
    </source>
</evidence>
<dbReference type="PROSITE" id="PS51257">
    <property type="entry name" value="PROKAR_LIPOPROTEIN"/>
    <property type="match status" value="1"/>
</dbReference>
<dbReference type="RefSeq" id="WP_011113855.1">
    <property type="nucleotide sequence ID" value="NC_004829.2"/>
</dbReference>